<evidence type="ECO:0000313" key="3">
    <source>
        <dbReference type="Proteomes" id="UP000558488"/>
    </source>
</evidence>
<dbReference type="EMBL" id="JACAGB010000037">
    <property type="protein sequence ID" value="KAF6292161.1"/>
    <property type="molecule type" value="Genomic_DNA"/>
</dbReference>
<sequence>MCVGPNLRHPEQVVLTESKSLAQKGRSLANRCAGGAAEGSGKGRSHRPGWEQTLSQRSPPGEPEGWAQARKELNLMWGFVVWVMHFELKIEIDVFMQLGSLSLCFLIVTSGETNLGSTDE</sequence>
<keyword evidence="3" id="KW-1185">Reference proteome</keyword>
<name>A0A7J7SUU2_PIPKU</name>
<comment type="caution">
    <text evidence="2">The sequence shown here is derived from an EMBL/GenBank/DDBJ whole genome shotgun (WGS) entry which is preliminary data.</text>
</comment>
<organism evidence="2 3">
    <name type="scientific">Pipistrellus kuhlii</name>
    <name type="common">Kuhl's pipistrelle</name>
    <dbReference type="NCBI Taxonomy" id="59472"/>
    <lineage>
        <taxon>Eukaryota</taxon>
        <taxon>Metazoa</taxon>
        <taxon>Chordata</taxon>
        <taxon>Craniata</taxon>
        <taxon>Vertebrata</taxon>
        <taxon>Euteleostomi</taxon>
        <taxon>Mammalia</taxon>
        <taxon>Eutheria</taxon>
        <taxon>Laurasiatheria</taxon>
        <taxon>Chiroptera</taxon>
        <taxon>Yangochiroptera</taxon>
        <taxon>Vespertilionidae</taxon>
        <taxon>Pipistrellus</taxon>
    </lineage>
</organism>
<evidence type="ECO:0000256" key="1">
    <source>
        <dbReference type="SAM" id="MobiDB-lite"/>
    </source>
</evidence>
<evidence type="ECO:0000313" key="2">
    <source>
        <dbReference type="EMBL" id="KAF6292161.1"/>
    </source>
</evidence>
<dbReference type="AlphaFoldDB" id="A0A7J7SUU2"/>
<gene>
    <name evidence="2" type="ORF">mPipKuh1_009770</name>
</gene>
<protein>
    <submittedName>
        <fullName evidence="2">Uncharacterized protein</fullName>
    </submittedName>
</protein>
<accession>A0A7J7SUU2</accession>
<feature type="region of interest" description="Disordered" evidence="1">
    <location>
        <begin position="32"/>
        <end position="65"/>
    </location>
</feature>
<dbReference type="Proteomes" id="UP000558488">
    <property type="component" value="Unassembled WGS sequence"/>
</dbReference>
<proteinExistence type="predicted"/>
<reference evidence="2 3" key="1">
    <citation type="journal article" date="2020" name="Nature">
        <title>Six reference-quality genomes reveal evolution of bat adaptations.</title>
        <authorList>
            <person name="Jebb D."/>
            <person name="Huang Z."/>
            <person name="Pippel M."/>
            <person name="Hughes G.M."/>
            <person name="Lavrichenko K."/>
            <person name="Devanna P."/>
            <person name="Winkler S."/>
            <person name="Jermiin L.S."/>
            <person name="Skirmuntt E.C."/>
            <person name="Katzourakis A."/>
            <person name="Burkitt-Gray L."/>
            <person name="Ray D.A."/>
            <person name="Sullivan K.A.M."/>
            <person name="Roscito J.G."/>
            <person name="Kirilenko B.M."/>
            <person name="Davalos L.M."/>
            <person name="Corthals A.P."/>
            <person name="Power M.L."/>
            <person name="Jones G."/>
            <person name="Ransome R.D."/>
            <person name="Dechmann D.K.N."/>
            <person name="Locatelli A.G."/>
            <person name="Puechmaille S.J."/>
            <person name="Fedrigo O."/>
            <person name="Jarvis E.D."/>
            <person name="Hiller M."/>
            <person name="Vernes S.C."/>
            <person name="Myers E.W."/>
            <person name="Teeling E.C."/>
        </authorList>
    </citation>
    <scope>NUCLEOTIDE SEQUENCE [LARGE SCALE GENOMIC DNA]</scope>
    <source>
        <strain evidence="2">MPipKuh1</strain>
        <tissue evidence="2">Flight muscle</tissue>
    </source>
</reference>